<keyword evidence="2 6" id="KW-0812">Transmembrane</keyword>
<feature type="region of interest" description="Disordered" evidence="5">
    <location>
        <begin position="321"/>
        <end position="343"/>
    </location>
</feature>
<proteinExistence type="predicted"/>
<dbReference type="EMBL" id="CACRXK020003887">
    <property type="protein sequence ID" value="CAB4000653.1"/>
    <property type="molecule type" value="Genomic_DNA"/>
</dbReference>
<keyword evidence="3 6" id="KW-1133">Transmembrane helix</keyword>
<keyword evidence="4 6" id="KW-0472">Membrane</keyword>
<dbReference type="Pfam" id="PF03151">
    <property type="entry name" value="TPT"/>
    <property type="match status" value="1"/>
</dbReference>
<protein>
    <submittedName>
        <fullName evidence="7">GDP-fucose transporter 1-like</fullName>
    </submittedName>
</protein>
<feature type="transmembrane region" description="Helical" evidence="6">
    <location>
        <begin position="206"/>
        <end position="223"/>
    </location>
</feature>
<feature type="transmembrane region" description="Helical" evidence="6">
    <location>
        <begin position="235"/>
        <end position="255"/>
    </location>
</feature>
<dbReference type="PANTHER" id="PTHR11132">
    <property type="entry name" value="SOLUTE CARRIER FAMILY 35"/>
    <property type="match status" value="1"/>
</dbReference>
<evidence type="ECO:0000256" key="4">
    <source>
        <dbReference type="ARBA" id="ARBA00023136"/>
    </source>
</evidence>
<feature type="transmembrane region" description="Helical" evidence="6">
    <location>
        <begin position="130"/>
        <end position="154"/>
    </location>
</feature>
<dbReference type="GO" id="GO:0016020">
    <property type="term" value="C:membrane"/>
    <property type="evidence" value="ECO:0007669"/>
    <property type="project" value="UniProtKB-SubCell"/>
</dbReference>
<keyword evidence="8" id="KW-1185">Reference proteome</keyword>
<dbReference type="Proteomes" id="UP001152795">
    <property type="component" value="Unassembled WGS sequence"/>
</dbReference>
<evidence type="ECO:0000256" key="1">
    <source>
        <dbReference type="ARBA" id="ARBA00004141"/>
    </source>
</evidence>
<feature type="transmembrane region" description="Helical" evidence="6">
    <location>
        <begin position="46"/>
        <end position="67"/>
    </location>
</feature>
<gene>
    <name evidence="7" type="ORF">PACLA_8A004256</name>
</gene>
<dbReference type="OrthoDB" id="5547497at2759"/>
<evidence type="ECO:0000256" key="5">
    <source>
        <dbReference type="SAM" id="MobiDB-lite"/>
    </source>
</evidence>
<reference evidence="7" key="1">
    <citation type="submission" date="2020-04" db="EMBL/GenBank/DDBJ databases">
        <authorList>
            <person name="Alioto T."/>
            <person name="Alioto T."/>
            <person name="Gomez Garrido J."/>
        </authorList>
    </citation>
    <scope>NUCLEOTIDE SEQUENCE</scope>
    <source>
        <strain evidence="7">A484AB</strain>
    </source>
</reference>
<sequence>MTESLFRRTVKIASVVTAYWIISISMVFLNKYLLSSPDLKLDAPLFVTWYQCVVTVVCIYFLSFIGDKYPQIEKFPAFSIDFKVSRQILSLSVVFVGMITFNNLCLKYLGVSFYNVGRSLTTVFNVMFTFVVLGVRTSFKAIACCAVIICGFLLGVNQEGSSGELSYSGVMFGILASLCVSLNAIYTKRNLEVVDNNIWRLQMYNNFNAIFLFLPLMAIMGEFKVMYNFPMINSAYFWGVMTLSGLFGIAIGYVTGLQIKVTSPLTHNISGTAKACAQTILAVSVYQEIKTPLWWLSNVFVIGGSGMYSKVRHDEMRQNMTTLPVADSKDSDPATESPNGSKH</sequence>
<dbReference type="InterPro" id="IPR050186">
    <property type="entry name" value="TPT_transporter"/>
</dbReference>
<comment type="caution">
    <text evidence="7">The sequence shown here is derived from an EMBL/GenBank/DDBJ whole genome shotgun (WGS) entry which is preliminary data.</text>
</comment>
<accession>A0A7D9E4X0</accession>
<dbReference type="AlphaFoldDB" id="A0A7D9E4X0"/>
<feature type="transmembrane region" description="Helical" evidence="6">
    <location>
        <begin position="88"/>
        <end position="110"/>
    </location>
</feature>
<name>A0A7D9E4X0_PARCT</name>
<feature type="transmembrane region" description="Helical" evidence="6">
    <location>
        <begin position="12"/>
        <end position="34"/>
    </location>
</feature>
<organism evidence="7 8">
    <name type="scientific">Paramuricea clavata</name>
    <name type="common">Red gorgonian</name>
    <name type="synonym">Violescent sea-whip</name>
    <dbReference type="NCBI Taxonomy" id="317549"/>
    <lineage>
        <taxon>Eukaryota</taxon>
        <taxon>Metazoa</taxon>
        <taxon>Cnidaria</taxon>
        <taxon>Anthozoa</taxon>
        <taxon>Octocorallia</taxon>
        <taxon>Malacalcyonacea</taxon>
        <taxon>Plexauridae</taxon>
        <taxon>Paramuricea</taxon>
    </lineage>
</organism>
<feature type="compositionally biased region" description="Polar residues" evidence="5">
    <location>
        <begin position="334"/>
        <end position="343"/>
    </location>
</feature>
<evidence type="ECO:0000313" key="7">
    <source>
        <dbReference type="EMBL" id="CAB4000653.1"/>
    </source>
</evidence>
<dbReference type="InterPro" id="IPR004853">
    <property type="entry name" value="Sugar_P_trans_dom"/>
</dbReference>
<evidence type="ECO:0000256" key="6">
    <source>
        <dbReference type="SAM" id="Phobius"/>
    </source>
</evidence>
<evidence type="ECO:0000256" key="3">
    <source>
        <dbReference type="ARBA" id="ARBA00022989"/>
    </source>
</evidence>
<feature type="transmembrane region" description="Helical" evidence="6">
    <location>
        <begin position="166"/>
        <end position="186"/>
    </location>
</feature>
<comment type="subcellular location">
    <subcellularLocation>
        <location evidence="1">Membrane</location>
        <topology evidence="1">Multi-pass membrane protein</topology>
    </subcellularLocation>
</comment>
<evidence type="ECO:0000256" key="2">
    <source>
        <dbReference type="ARBA" id="ARBA00022692"/>
    </source>
</evidence>
<evidence type="ECO:0000313" key="8">
    <source>
        <dbReference type="Proteomes" id="UP001152795"/>
    </source>
</evidence>